<evidence type="ECO:0000313" key="2">
    <source>
        <dbReference type="Proteomes" id="UP000008084"/>
    </source>
</evidence>
<proteinExistence type="predicted"/>
<dbReference type="Proteomes" id="UP000008084">
    <property type="component" value="Chromosome"/>
</dbReference>
<organism evidence="1 2">
    <name type="scientific">Yersinia enterocolitica subsp. palearctica serotype O:3 (strain DSM 13030 / CIP 106945 / Y11)</name>
    <dbReference type="NCBI Taxonomy" id="930944"/>
    <lineage>
        <taxon>Bacteria</taxon>
        <taxon>Pseudomonadati</taxon>
        <taxon>Pseudomonadota</taxon>
        <taxon>Gammaproteobacteria</taxon>
        <taxon>Enterobacterales</taxon>
        <taxon>Yersiniaceae</taxon>
        <taxon>Yersinia</taxon>
    </lineage>
</organism>
<name>A0A0H3NS40_YERE1</name>
<reference evidence="1 2" key="1">
    <citation type="journal article" date="2011" name="J. Bacteriol.">
        <title>Complete genome sequence of Yersinia enterocolitica subsp. palearctica serogroup O:3.</title>
        <authorList>
            <person name="Batzilla J."/>
            <person name="Hoper D."/>
            <person name="Antonenka U."/>
            <person name="Heesemann J."/>
            <person name="Rakin A."/>
        </authorList>
    </citation>
    <scope>NUCLEOTIDE SEQUENCE [LARGE SCALE GENOMIC DNA]</scope>
    <source>
        <strain evidence="2">DSM 13030 / CIP 106945 / Y11</strain>
    </source>
</reference>
<protein>
    <submittedName>
        <fullName evidence="1">Uncharacterized protein</fullName>
    </submittedName>
</protein>
<dbReference type="EMBL" id="FR729477">
    <property type="protein sequence ID" value="CBY27947.1"/>
    <property type="molecule type" value="Genomic_DNA"/>
</dbReference>
<evidence type="ECO:0000313" key="1">
    <source>
        <dbReference type="EMBL" id="CBY27947.1"/>
    </source>
</evidence>
<dbReference type="HOGENOM" id="CLU_3335116_0_0_6"/>
<dbReference type="PATRIC" id="fig|930944.6.peg.235"/>
<gene>
    <name evidence="1" type="ordered locus">Y11_02341</name>
</gene>
<accession>A0A0H3NS40</accession>
<dbReference type="KEGG" id="yey:Y11_02341"/>
<dbReference type="AlphaFoldDB" id="A0A0H3NS40"/>
<sequence length="38" mass="4057">MLRQAVTTYVSDIALVTIKEDYLCGVGSSMGGRSGLTY</sequence>